<keyword evidence="2" id="KW-1185">Reference proteome</keyword>
<dbReference type="GO" id="GO:0005829">
    <property type="term" value="C:cytosol"/>
    <property type="evidence" value="ECO:0007669"/>
    <property type="project" value="TreeGrafter"/>
</dbReference>
<reference evidence="1 2" key="1">
    <citation type="journal article" date="2016" name="Int. J. Syst. Evol. Microbiol.">
        <title>Polaribacter haliotis sp. nov., isolated from the gut of abalone Haliotis discus hannai.</title>
        <authorList>
            <person name="Kim Y.O."/>
            <person name="Park I.S."/>
            <person name="Park S."/>
            <person name="Nam B.H."/>
            <person name="Park J.M."/>
            <person name="Kim D.G."/>
            <person name="Yoon J.H."/>
        </authorList>
    </citation>
    <scope>NUCLEOTIDE SEQUENCE [LARGE SCALE GENOMIC DNA]</scope>
    <source>
        <strain evidence="1 2">KCTC 52418</strain>
    </source>
</reference>
<dbReference type="SUPFAM" id="SSF53448">
    <property type="entry name" value="Nucleotide-diphospho-sugar transferases"/>
    <property type="match status" value="1"/>
</dbReference>
<dbReference type="PANTHER" id="PTHR42866:SF1">
    <property type="entry name" value="SPORE COAT POLYSACCHARIDE BIOSYNTHESIS PROTEIN SPSF"/>
    <property type="match status" value="1"/>
</dbReference>
<dbReference type="InterPro" id="IPR003329">
    <property type="entry name" value="Cytidylyl_trans"/>
</dbReference>
<dbReference type="OrthoDB" id="9815559at2"/>
<evidence type="ECO:0000313" key="2">
    <source>
        <dbReference type="Proteomes" id="UP000516764"/>
    </source>
</evidence>
<gene>
    <name evidence="1" type="ORF">H9I45_06455</name>
</gene>
<dbReference type="EMBL" id="CP061813">
    <property type="protein sequence ID" value="QOD62084.1"/>
    <property type="molecule type" value="Genomic_DNA"/>
</dbReference>
<evidence type="ECO:0000313" key="1">
    <source>
        <dbReference type="EMBL" id="QOD62084.1"/>
    </source>
</evidence>
<keyword evidence="1" id="KW-0808">Transferase</keyword>
<dbReference type="InterPro" id="IPR029044">
    <property type="entry name" value="Nucleotide-diphossugar_trans"/>
</dbReference>
<dbReference type="AlphaFoldDB" id="A0A7L8AJD7"/>
<dbReference type="PANTHER" id="PTHR42866">
    <property type="entry name" value="3-DEOXY-MANNO-OCTULOSONATE CYTIDYLYLTRANSFERASE"/>
    <property type="match status" value="1"/>
</dbReference>
<organism evidence="1 2">
    <name type="scientific">Polaribacter haliotis</name>
    <dbReference type="NCBI Taxonomy" id="1888915"/>
    <lineage>
        <taxon>Bacteria</taxon>
        <taxon>Pseudomonadati</taxon>
        <taxon>Bacteroidota</taxon>
        <taxon>Flavobacteriia</taxon>
        <taxon>Flavobacteriales</taxon>
        <taxon>Flavobacteriaceae</taxon>
    </lineage>
</organism>
<protein>
    <submittedName>
        <fullName evidence="1">Glycosyltransferase family protein</fullName>
    </submittedName>
</protein>
<sequence length="247" mass="28593">MDNLVNIKPHIIIQARMGSTRLPSKVMMPINNIPMIGYQLDRLLNTGFPIVLATSNNSNNNGLVEYAKKKGIQVIRGSEKNVLQRYYKAAKLNKATDVIRITGDNPLVDGYFIKEQLNSFRPSTRRYYFYEGQQKKLPLGMSFELFSFELLEEAYFKAGLESEREHVTPYMHQNFPGNIEILEFQNHLNFPDARLTVDTAEDFELIKRLIVDYDSHLKSTKEIIDILKSNNALMKINNDIVQKKWTE</sequence>
<dbReference type="GO" id="GO:0016740">
    <property type="term" value="F:transferase activity"/>
    <property type="evidence" value="ECO:0007669"/>
    <property type="project" value="UniProtKB-KW"/>
</dbReference>
<name>A0A7L8AJD7_9FLAO</name>
<dbReference type="RefSeq" id="WP_088353262.1">
    <property type="nucleotide sequence ID" value="NZ_CP061813.1"/>
</dbReference>
<dbReference type="CDD" id="cd02518">
    <property type="entry name" value="GT2_SpsF"/>
    <property type="match status" value="1"/>
</dbReference>
<accession>A0A7L8AJD7</accession>
<dbReference type="Gene3D" id="3.90.550.10">
    <property type="entry name" value="Spore Coat Polysaccharide Biosynthesis Protein SpsA, Chain A"/>
    <property type="match status" value="1"/>
</dbReference>
<dbReference type="KEGG" id="phal:H9I45_06455"/>
<proteinExistence type="predicted"/>
<dbReference type="Pfam" id="PF02348">
    <property type="entry name" value="CTP_transf_3"/>
    <property type="match status" value="1"/>
</dbReference>
<dbReference type="Proteomes" id="UP000516764">
    <property type="component" value="Chromosome"/>
</dbReference>